<proteinExistence type="predicted"/>
<evidence type="ECO:0000256" key="11">
    <source>
        <dbReference type="ARBA" id="ARBA00023242"/>
    </source>
</evidence>
<dbReference type="InterPro" id="IPR036236">
    <property type="entry name" value="Znf_C2H2_sf"/>
</dbReference>
<dbReference type="Proteomes" id="UP000095287">
    <property type="component" value="Unplaced"/>
</dbReference>
<name>A0A1I7Z8R8_9BILA</name>
<dbReference type="GO" id="GO:0003700">
    <property type="term" value="F:DNA-binding transcription factor activity"/>
    <property type="evidence" value="ECO:0007669"/>
    <property type="project" value="TreeGrafter"/>
</dbReference>
<dbReference type="GO" id="GO:0000122">
    <property type="term" value="P:negative regulation of transcription by RNA polymerase II"/>
    <property type="evidence" value="ECO:0007669"/>
    <property type="project" value="UniProtKB-ARBA"/>
</dbReference>
<dbReference type="GO" id="GO:0045165">
    <property type="term" value="P:cell fate commitment"/>
    <property type="evidence" value="ECO:0007669"/>
    <property type="project" value="TreeGrafter"/>
</dbReference>
<dbReference type="InterPro" id="IPR050331">
    <property type="entry name" value="Zinc_finger"/>
</dbReference>
<reference evidence="16" key="1">
    <citation type="submission" date="2016-11" db="UniProtKB">
        <authorList>
            <consortium name="WormBaseParasite"/>
        </authorList>
    </citation>
    <scope>IDENTIFICATION</scope>
</reference>
<dbReference type="SMART" id="SM00355">
    <property type="entry name" value="ZnF_C2H2"/>
    <property type="match status" value="5"/>
</dbReference>
<dbReference type="PROSITE" id="PS00028">
    <property type="entry name" value="ZINC_FINGER_C2H2_1"/>
    <property type="match status" value="4"/>
</dbReference>
<dbReference type="GO" id="GO:0022603">
    <property type="term" value="P:regulation of anatomical structure morphogenesis"/>
    <property type="evidence" value="ECO:0007669"/>
    <property type="project" value="UniProtKB-ARBA"/>
</dbReference>
<dbReference type="GO" id="GO:2000026">
    <property type="term" value="P:regulation of multicellular organismal development"/>
    <property type="evidence" value="ECO:0007669"/>
    <property type="project" value="UniProtKB-ARBA"/>
</dbReference>
<keyword evidence="9" id="KW-0805">Transcription regulation</keyword>
<dbReference type="GO" id="GO:0005634">
    <property type="term" value="C:nucleus"/>
    <property type="evidence" value="ECO:0007669"/>
    <property type="project" value="UniProtKB-SubCell"/>
</dbReference>
<keyword evidence="8" id="KW-0832">Ubl conjugation</keyword>
<dbReference type="Gene3D" id="3.30.160.60">
    <property type="entry name" value="Classic Zinc Finger"/>
    <property type="match status" value="5"/>
</dbReference>
<feature type="domain" description="C2H2-type" evidence="14">
    <location>
        <begin position="24"/>
        <end position="51"/>
    </location>
</feature>
<dbReference type="FunFam" id="3.30.160.60:FF:000833">
    <property type="entry name" value="PR domain zinc finger protein"/>
    <property type="match status" value="1"/>
</dbReference>
<dbReference type="FunFam" id="3.30.160.60:FF:000211">
    <property type="entry name" value="PR domain zinc finger protein 1"/>
    <property type="match status" value="1"/>
</dbReference>
<dbReference type="GO" id="GO:0008270">
    <property type="term" value="F:zinc ion binding"/>
    <property type="evidence" value="ECO:0007669"/>
    <property type="project" value="UniProtKB-KW"/>
</dbReference>
<feature type="domain" description="C2H2-type" evidence="14">
    <location>
        <begin position="136"/>
        <end position="157"/>
    </location>
</feature>
<evidence type="ECO:0000256" key="9">
    <source>
        <dbReference type="ARBA" id="ARBA00023015"/>
    </source>
</evidence>
<organism evidence="15 16">
    <name type="scientific">Steinernema glaseri</name>
    <dbReference type="NCBI Taxonomy" id="37863"/>
    <lineage>
        <taxon>Eukaryota</taxon>
        <taxon>Metazoa</taxon>
        <taxon>Ecdysozoa</taxon>
        <taxon>Nematoda</taxon>
        <taxon>Chromadorea</taxon>
        <taxon>Rhabditida</taxon>
        <taxon>Tylenchina</taxon>
        <taxon>Panagrolaimomorpha</taxon>
        <taxon>Strongyloidoidea</taxon>
        <taxon>Steinernematidae</taxon>
        <taxon>Steinernema</taxon>
    </lineage>
</organism>
<evidence type="ECO:0000256" key="10">
    <source>
        <dbReference type="ARBA" id="ARBA00023163"/>
    </source>
</evidence>
<dbReference type="PANTHER" id="PTHR16515">
    <property type="entry name" value="PR DOMAIN ZINC FINGER PROTEIN"/>
    <property type="match status" value="1"/>
</dbReference>
<dbReference type="GO" id="GO:0005737">
    <property type="term" value="C:cytoplasm"/>
    <property type="evidence" value="ECO:0007669"/>
    <property type="project" value="UniProtKB-SubCell"/>
</dbReference>
<dbReference type="FunFam" id="3.30.160.60:FF:000446">
    <property type="entry name" value="Zinc finger protein"/>
    <property type="match status" value="1"/>
</dbReference>
<evidence type="ECO:0000256" key="7">
    <source>
        <dbReference type="ARBA" id="ARBA00022833"/>
    </source>
</evidence>
<keyword evidence="7" id="KW-0862">Zinc</keyword>
<dbReference type="PANTHER" id="PTHR16515:SF59">
    <property type="entry name" value="PR DOMAIN ZINC FINGER PROTEIN 1"/>
    <property type="match status" value="1"/>
</dbReference>
<evidence type="ECO:0000259" key="14">
    <source>
        <dbReference type="PROSITE" id="PS50157"/>
    </source>
</evidence>
<keyword evidence="10" id="KW-0804">Transcription</keyword>
<feature type="domain" description="C2H2-type" evidence="14">
    <location>
        <begin position="52"/>
        <end position="79"/>
    </location>
</feature>
<dbReference type="AlphaFoldDB" id="A0A1I7Z8R8"/>
<keyword evidence="6 12" id="KW-0863">Zinc-finger</keyword>
<dbReference type="WBParaSite" id="L893_g23908.t1">
    <property type="protein sequence ID" value="L893_g23908.t1"/>
    <property type="gene ID" value="L893_g23908"/>
</dbReference>
<evidence type="ECO:0000256" key="4">
    <source>
        <dbReference type="ARBA" id="ARBA00022723"/>
    </source>
</evidence>
<evidence type="ECO:0000256" key="13">
    <source>
        <dbReference type="SAM" id="MobiDB-lite"/>
    </source>
</evidence>
<keyword evidence="3" id="KW-0963">Cytoplasm</keyword>
<evidence type="ECO:0000256" key="12">
    <source>
        <dbReference type="PROSITE-ProRule" id="PRU00042"/>
    </source>
</evidence>
<keyword evidence="11" id="KW-0539">Nucleus</keyword>
<dbReference type="GO" id="GO:0000978">
    <property type="term" value="F:RNA polymerase II cis-regulatory region sequence-specific DNA binding"/>
    <property type="evidence" value="ECO:0007669"/>
    <property type="project" value="TreeGrafter"/>
</dbReference>
<dbReference type="PROSITE" id="PS50157">
    <property type="entry name" value="ZINC_FINGER_C2H2_2"/>
    <property type="match status" value="5"/>
</dbReference>
<evidence type="ECO:0000313" key="15">
    <source>
        <dbReference type="Proteomes" id="UP000095287"/>
    </source>
</evidence>
<evidence type="ECO:0000256" key="1">
    <source>
        <dbReference type="ARBA" id="ARBA00004123"/>
    </source>
</evidence>
<evidence type="ECO:0000256" key="5">
    <source>
        <dbReference type="ARBA" id="ARBA00022737"/>
    </source>
</evidence>
<feature type="domain" description="C2H2-type" evidence="14">
    <location>
        <begin position="108"/>
        <end position="135"/>
    </location>
</feature>
<dbReference type="SUPFAM" id="SSF57667">
    <property type="entry name" value="beta-beta-alpha zinc fingers"/>
    <property type="match status" value="3"/>
</dbReference>
<accession>A0A1I7Z8R8</accession>
<dbReference type="FunFam" id="3.30.160.60:FF:000744">
    <property type="entry name" value="zinc finger E-box-binding homeobox 1"/>
    <property type="match status" value="1"/>
</dbReference>
<dbReference type="InterPro" id="IPR013087">
    <property type="entry name" value="Znf_C2H2_type"/>
</dbReference>
<evidence type="ECO:0000256" key="6">
    <source>
        <dbReference type="ARBA" id="ARBA00022771"/>
    </source>
</evidence>
<feature type="domain" description="C2H2-type" evidence="14">
    <location>
        <begin position="80"/>
        <end position="107"/>
    </location>
</feature>
<comment type="subcellular location">
    <subcellularLocation>
        <location evidence="2">Cytoplasm</location>
    </subcellularLocation>
    <subcellularLocation>
        <location evidence="1">Nucleus</location>
    </subcellularLocation>
</comment>
<evidence type="ECO:0000256" key="3">
    <source>
        <dbReference type="ARBA" id="ARBA00022490"/>
    </source>
</evidence>
<feature type="region of interest" description="Disordered" evidence="13">
    <location>
        <begin position="1"/>
        <end position="21"/>
    </location>
</feature>
<evidence type="ECO:0000256" key="8">
    <source>
        <dbReference type="ARBA" id="ARBA00022843"/>
    </source>
</evidence>
<evidence type="ECO:0000313" key="16">
    <source>
        <dbReference type="WBParaSite" id="L893_g23908.t1"/>
    </source>
</evidence>
<dbReference type="Pfam" id="PF00096">
    <property type="entry name" value="zf-C2H2"/>
    <property type="match status" value="5"/>
</dbReference>
<sequence>MVKPEIVVDTPTPSGKSEGAKTRYRCGLCSKTFGQLSNLKVHQRTHTGERPFKCTVCHKEFTQLAHLQKHHLVHTGEKPHQCPVCQKRFSSTSNLKTHLRLHNGQKPYPCDLCGSKFTQYVHLKLHKRLHTNERPFSCTMCGKKYISPSGLRTHWKTTACKPVGSDLQAIEAMTTSELAAVGGTVSAPPSAGPLGAKEEMFTRDEHCVTSTTPVTVSL</sequence>
<dbReference type="FunFam" id="3.30.160.60:FF:000262">
    <property type="entry name" value="PR domain zinc finger protein 1"/>
    <property type="match status" value="1"/>
</dbReference>
<keyword evidence="15" id="KW-1185">Reference proteome</keyword>
<keyword evidence="4" id="KW-0479">Metal-binding</keyword>
<keyword evidence="5" id="KW-0677">Repeat</keyword>
<protein>
    <submittedName>
        <fullName evidence="16">Protein krueppel</fullName>
    </submittedName>
</protein>
<evidence type="ECO:0000256" key="2">
    <source>
        <dbReference type="ARBA" id="ARBA00004496"/>
    </source>
</evidence>